<evidence type="ECO:0000256" key="2">
    <source>
        <dbReference type="ARBA" id="ARBA00022723"/>
    </source>
</evidence>
<evidence type="ECO:0000256" key="1">
    <source>
        <dbReference type="ARBA" id="ARBA00022617"/>
    </source>
</evidence>
<dbReference type="OMA" id="CELITLQ"/>
<dbReference type="PANTHER" id="PTHR10720:SF0">
    <property type="entry name" value="HEME OXYGENASE"/>
    <property type="match status" value="1"/>
</dbReference>
<dbReference type="InterPro" id="IPR016084">
    <property type="entry name" value="Haem_Oase-like_multi-hlx"/>
</dbReference>
<evidence type="ECO:0008006" key="7">
    <source>
        <dbReference type="Google" id="ProtNLM"/>
    </source>
</evidence>
<dbReference type="Proteomes" id="UP000054383">
    <property type="component" value="Unassembled WGS sequence"/>
</dbReference>
<organism evidence="5 6">
    <name type="scientific">Talaromyces islandicus</name>
    <name type="common">Penicillium islandicum</name>
    <dbReference type="NCBI Taxonomy" id="28573"/>
    <lineage>
        <taxon>Eukaryota</taxon>
        <taxon>Fungi</taxon>
        <taxon>Dikarya</taxon>
        <taxon>Ascomycota</taxon>
        <taxon>Pezizomycotina</taxon>
        <taxon>Eurotiomycetes</taxon>
        <taxon>Eurotiomycetidae</taxon>
        <taxon>Eurotiales</taxon>
        <taxon>Trichocomaceae</taxon>
        <taxon>Talaromyces</taxon>
        <taxon>Talaromyces sect. Islandici</taxon>
    </lineage>
</organism>
<evidence type="ECO:0000256" key="4">
    <source>
        <dbReference type="SAM" id="Phobius"/>
    </source>
</evidence>
<dbReference type="GO" id="GO:0004392">
    <property type="term" value="F:heme oxygenase (decyclizing) activity"/>
    <property type="evidence" value="ECO:0007669"/>
    <property type="project" value="InterPro"/>
</dbReference>
<dbReference type="AlphaFoldDB" id="A0A0U1LP23"/>
<keyword evidence="4" id="KW-0472">Membrane</keyword>
<keyword evidence="3" id="KW-0408">Iron</keyword>
<evidence type="ECO:0000313" key="5">
    <source>
        <dbReference type="EMBL" id="CRG84184.1"/>
    </source>
</evidence>
<evidence type="ECO:0000313" key="6">
    <source>
        <dbReference type="Proteomes" id="UP000054383"/>
    </source>
</evidence>
<keyword evidence="4" id="KW-1133">Transmembrane helix</keyword>
<accession>A0A0U1LP23</accession>
<feature type="transmembrane region" description="Helical" evidence="4">
    <location>
        <begin position="286"/>
        <end position="311"/>
    </location>
</feature>
<keyword evidence="2" id="KW-0479">Metal-binding</keyword>
<keyword evidence="1" id="KW-0349">Heme</keyword>
<gene>
    <name evidence="5" type="ORF">PISL3812_01504</name>
</gene>
<dbReference type="InterPro" id="IPR016053">
    <property type="entry name" value="Haem_Oase-like"/>
</dbReference>
<dbReference type="Pfam" id="PF01126">
    <property type="entry name" value="Heme_oxygenase"/>
    <property type="match status" value="1"/>
</dbReference>
<keyword evidence="6" id="KW-1185">Reference proteome</keyword>
<dbReference type="CDD" id="cd19165">
    <property type="entry name" value="HemeO"/>
    <property type="match status" value="1"/>
</dbReference>
<dbReference type="OrthoDB" id="652091at2759"/>
<protein>
    <recommendedName>
        <fullName evidence="7">Heme-binding protein HMX1</fullName>
    </recommendedName>
</protein>
<dbReference type="STRING" id="28573.A0A0U1LP23"/>
<sequence length="331" mass="37167">MAVDACPAQNWRATVDKSHNANMQAADADLPTRIRAATRAIHHTLNTTIIRRLALGLPPETRSPQLYALGISRIAEIYYAFENAWRDYLDSPYSGVEIDARYRAILHDILIPGIARSQRLSSDLAHLRATWGPIDAPHHDEAIRSAVAHMSVSIQAKPYVVLAYSWIMYMALFNGGRWIREQLLDAGPSFWDRKSSHAEKAPIAQSYLSFWHFDGSDDGEDVKLAFKTRLIDAGSRLTEAEREDVVAEAQALFQHCLSIVMEIDTVVSSNRLRPVASFCRYSFPSFYFRFLVTTAILGSAVYVLSLISFVWDLDLFVTCCLLNSVHITSAT</sequence>
<dbReference type="GO" id="GO:0046872">
    <property type="term" value="F:metal ion binding"/>
    <property type="evidence" value="ECO:0007669"/>
    <property type="project" value="UniProtKB-KW"/>
</dbReference>
<proteinExistence type="predicted"/>
<dbReference type="InterPro" id="IPR002051">
    <property type="entry name" value="Haem_Oase"/>
</dbReference>
<dbReference type="GO" id="GO:0006788">
    <property type="term" value="P:heme oxidation"/>
    <property type="evidence" value="ECO:0007669"/>
    <property type="project" value="InterPro"/>
</dbReference>
<evidence type="ECO:0000256" key="3">
    <source>
        <dbReference type="ARBA" id="ARBA00023004"/>
    </source>
</evidence>
<name>A0A0U1LP23_TALIS</name>
<reference evidence="5 6" key="1">
    <citation type="submission" date="2015-04" db="EMBL/GenBank/DDBJ databases">
        <authorList>
            <person name="Syromyatnikov M.Y."/>
            <person name="Popov V.N."/>
        </authorList>
    </citation>
    <scope>NUCLEOTIDE SEQUENCE [LARGE SCALE GENOMIC DNA]</scope>
    <source>
        <strain evidence="5">WF-38-12</strain>
    </source>
</reference>
<dbReference type="PANTHER" id="PTHR10720">
    <property type="entry name" value="HEME OXYGENASE"/>
    <property type="match status" value="1"/>
</dbReference>
<keyword evidence="4" id="KW-0812">Transmembrane</keyword>
<dbReference type="SUPFAM" id="SSF48613">
    <property type="entry name" value="Heme oxygenase-like"/>
    <property type="match status" value="1"/>
</dbReference>
<dbReference type="Gene3D" id="1.20.910.10">
    <property type="entry name" value="Heme oxygenase-like"/>
    <property type="match status" value="1"/>
</dbReference>
<dbReference type="EMBL" id="CVMT01000001">
    <property type="protein sequence ID" value="CRG84184.1"/>
    <property type="molecule type" value="Genomic_DNA"/>
</dbReference>